<dbReference type="PRINTS" id="PR00385">
    <property type="entry name" value="P450"/>
</dbReference>
<comment type="cofactor">
    <cofactor evidence="2">
        <name>heme</name>
        <dbReference type="ChEBI" id="CHEBI:30413"/>
    </cofactor>
</comment>
<dbReference type="AlphaFoldDB" id="A0A017SA57"/>
<dbReference type="InterPro" id="IPR050121">
    <property type="entry name" value="Cytochrome_P450_monoxygenase"/>
</dbReference>
<dbReference type="GO" id="GO:0005506">
    <property type="term" value="F:iron ion binding"/>
    <property type="evidence" value="ECO:0007669"/>
    <property type="project" value="InterPro"/>
</dbReference>
<feature type="binding site" description="axial binding residue" evidence="2">
    <location>
        <position position="421"/>
    </location>
    <ligand>
        <name>heme</name>
        <dbReference type="ChEBI" id="CHEBI:30413"/>
    </ligand>
    <ligandPart>
        <name>Fe</name>
        <dbReference type="ChEBI" id="CHEBI:18248"/>
    </ligandPart>
</feature>
<accession>A0A017SA57</accession>
<evidence type="ECO:0000313" key="5">
    <source>
        <dbReference type="Proteomes" id="UP000019804"/>
    </source>
</evidence>
<dbReference type="PANTHER" id="PTHR24305">
    <property type="entry name" value="CYTOCHROME P450"/>
    <property type="match status" value="1"/>
</dbReference>
<protein>
    <submittedName>
        <fullName evidence="4">Benzoate 4-monooxygenase cytochrome P450</fullName>
    </submittedName>
</protein>
<keyword evidence="2" id="KW-0408">Iron</keyword>
<proteinExistence type="inferred from homology"/>
<keyword evidence="5" id="KW-1185">Reference proteome</keyword>
<dbReference type="InterPro" id="IPR002401">
    <property type="entry name" value="Cyt_P450_E_grp-I"/>
</dbReference>
<keyword evidence="3" id="KW-0732">Signal</keyword>
<feature type="chain" id="PRO_5001498989" evidence="3">
    <location>
        <begin position="18"/>
        <end position="476"/>
    </location>
</feature>
<dbReference type="HOGENOM" id="CLU_001570_14_11_1"/>
<keyword evidence="2" id="KW-0479">Metal-binding</keyword>
<evidence type="ECO:0000313" key="4">
    <source>
        <dbReference type="EMBL" id="EYE93696.1"/>
    </source>
</evidence>
<dbReference type="STRING" id="1388766.A0A017SA57"/>
<dbReference type="InterPro" id="IPR001128">
    <property type="entry name" value="Cyt_P450"/>
</dbReference>
<dbReference type="GO" id="GO:0004497">
    <property type="term" value="F:monooxygenase activity"/>
    <property type="evidence" value="ECO:0007669"/>
    <property type="project" value="UniProtKB-KW"/>
</dbReference>
<dbReference type="Gene3D" id="1.10.630.10">
    <property type="entry name" value="Cytochrome P450"/>
    <property type="match status" value="1"/>
</dbReference>
<dbReference type="GeneID" id="63694254"/>
<dbReference type="Pfam" id="PF00067">
    <property type="entry name" value="p450"/>
    <property type="match status" value="1"/>
</dbReference>
<dbReference type="PANTHER" id="PTHR24305:SF160">
    <property type="entry name" value="P450, PUTATIVE (EUROFUNG)-RELATED"/>
    <property type="match status" value="1"/>
</dbReference>
<keyword evidence="4" id="KW-0503">Monooxygenase</keyword>
<dbReference type="EMBL" id="KK088430">
    <property type="protein sequence ID" value="EYE93696.1"/>
    <property type="molecule type" value="Genomic_DNA"/>
</dbReference>
<evidence type="ECO:0000256" key="3">
    <source>
        <dbReference type="SAM" id="SignalP"/>
    </source>
</evidence>
<dbReference type="InterPro" id="IPR036396">
    <property type="entry name" value="Cyt_P450_sf"/>
</dbReference>
<dbReference type="Proteomes" id="UP000019804">
    <property type="component" value="Unassembled WGS sequence"/>
</dbReference>
<dbReference type="GO" id="GO:0016705">
    <property type="term" value="F:oxidoreductase activity, acting on paired donors, with incorporation or reduction of molecular oxygen"/>
    <property type="evidence" value="ECO:0007669"/>
    <property type="project" value="InterPro"/>
</dbReference>
<dbReference type="PRINTS" id="PR00463">
    <property type="entry name" value="EP450I"/>
</dbReference>
<dbReference type="RefSeq" id="XP_040637384.1">
    <property type="nucleotide sequence ID" value="XM_040779130.1"/>
</dbReference>
<name>A0A017SA57_ASPRC</name>
<evidence type="ECO:0000256" key="1">
    <source>
        <dbReference type="ARBA" id="ARBA00010617"/>
    </source>
</evidence>
<sequence>MIAAIILIPCLVLLGFALTPKGPTMRGVPGSWTDLLLAGFGTKFAFLRGRSAHKFNDLHLKYGKIVRFAPGQATTNTVKALRNIYASVGKGSVFLKSPFYKGISRRNIFTAQDPAYHATVRKLFSPSLSPGSVQAHDGVIRDCVLRLHDALKVRLQRNDTLVLNDLYYCHAVDTVSEVLLGKSLGCLNRGRPYFWTEQLPRIFFWATIRDQFQGSGVPTVIKWLLRRFLRKGIRTRAEDARMRLINEQLRAQHTRRDMMVEIMERAPMTDLPEAEIAENFSAIMLAGFHTTQNALCAAIYFVLTHPEAHAKLKTELDSVYSSPKDIDGQVQKLPYLNAVITEAMRLYPPVPVGGPRVSPGAYVDGTYIPAGTEICTSLFALHHNPEYFNAPYEFIPERWTNPSNTDRKEGVQAFLVGSRSCVAKYFAMQMMQFSLGAFFLEFDGQYVGRVKDWQRQSECYAFWELPDLRVKMSTRA</sequence>
<organism evidence="4 5">
    <name type="scientific">Aspergillus ruber (strain CBS 135680)</name>
    <dbReference type="NCBI Taxonomy" id="1388766"/>
    <lineage>
        <taxon>Eukaryota</taxon>
        <taxon>Fungi</taxon>
        <taxon>Dikarya</taxon>
        <taxon>Ascomycota</taxon>
        <taxon>Pezizomycotina</taxon>
        <taxon>Eurotiomycetes</taxon>
        <taxon>Eurotiomycetidae</taxon>
        <taxon>Eurotiales</taxon>
        <taxon>Aspergillaceae</taxon>
        <taxon>Aspergillus</taxon>
        <taxon>Aspergillus subgen. Aspergillus</taxon>
    </lineage>
</organism>
<dbReference type="GO" id="GO:0020037">
    <property type="term" value="F:heme binding"/>
    <property type="evidence" value="ECO:0007669"/>
    <property type="project" value="InterPro"/>
</dbReference>
<evidence type="ECO:0000256" key="2">
    <source>
        <dbReference type="PIRSR" id="PIRSR602401-1"/>
    </source>
</evidence>
<gene>
    <name evidence="4" type="ORF">EURHEDRAFT_379040</name>
</gene>
<dbReference type="OrthoDB" id="1470350at2759"/>
<keyword evidence="4" id="KW-0560">Oxidoreductase</keyword>
<feature type="signal peptide" evidence="3">
    <location>
        <begin position="1"/>
        <end position="17"/>
    </location>
</feature>
<reference evidence="5" key="1">
    <citation type="journal article" date="2014" name="Nat. Commun.">
        <title>Genomic adaptations of the halophilic Dead Sea filamentous fungus Eurotium rubrum.</title>
        <authorList>
            <person name="Kis-Papo T."/>
            <person name="Weig A.R."/>
            <person name="Riley R."/>
            <person name="Persoh D."/>
            <person name="Salamov A."/>
            <person name="Sun H."/>
            <person name="Lipzen A."/>
            <person name="Wasser S.P."/>
            <person name="Rambold G."/>
            <person name="Grigoriev I.V."/>
            <person name="Nevo E."/>
        </authorList>
    </citation>
    <scope>NUCLEOTIDE SEQUENCE [LARGE SCALE GENOMIC DNA]</scope>
    <source>
        <strain evidence="5">CBS 135680</strain>
    </source>
</reference>
<keyword evidence="2" id="KW-0349">Heme</keyword>
<comment type="similarity">
    <text evidence="1">Belongs to the cytochrome P450 family.</text>
</comment>
<dbReference type="SUPFAM" id="SSF48264">
    <property type="entry name" value="Cytochrome P450"/>
    <property type="match status" value="1"/>
</dbReference>